<evidence type="ECO:0000313" key="11">
    <source>
        <dbReference type="EMBL" id="KAJ2809400.1"/>
    </source>
</evidence>
<gene>
    <name evidence="11" type="ORF">H4R20_000125</name>
</gene>
<comment type="subcellular location">
    <subcellularLocation>
        <location evidence="1">Membrane</location>
        <topology evidence="1">Multi-pass membrane protein</topology>
    </subcellularLocation>
</comment>
<dbReference type="InterPro" id="IPR050352">
    <property type="entry name" value="ABCG_transporters"/>
</dbReference>
<feature type="transmembrane region" description="Helical" evidence="9">
    <location>
        <begin position="416"/>
        <end position="433"/>
    </location>
</feature>
<keyword evidence="3 9" id="KW-0812">Transmembrane</keyword>
<evidence type="ECO:0000256" key="2">
    <source>
        <dbReference type="ARBA" id="ARBA00022448"/>
    </source>
</evidence>
<keyword evidence="5" id="KW-0067">ATP-binding</keyword>
<dbReference type="AlphaFoldDB" id="A0A9W8I5U4"/>
<keyword evidence="12" id="KW-1185">Reference proteome</keyword>
<dbReference type="InterPro" id="IPR013525">
    <property type="entry name" value="ABC2_TM"/>
</dbReference>
<feature type="transmembrane region" description="Helical" evidence="9">
    <location>
        <begin position="556"/>
        <end position="575"/>
    </location>
</feature>
<keyword evidence="4" id="KW-0547">Nucleotide-binding</keyword>
<feature type="transmembrane region" description="Helical" evidence="9">
    <location>
        <begin position="445"/>
        <end position="468"/>
    </location>
</feature>
<evidence type="ECO:0000313" key="12">
    <source>
        <dbReference type="Proteomes" id="UP001140094"/>
    </source>
</evidence>
<keyword evidence="7 9" id="KW-0472">Membrane</keyword>
<feature type="compositionally biased region" description="Basic and acidic residues" evidence="8">
    <location>
        <begin position="688"/>
        <end position="697"/>
    </location>
</feature>
<name>A0A9W8I5U4_9FUNG</name>
<dbReference type="GO" id="GO:0016020">
    <property type="term" value="C:membrane"/>
    <property type="evidence" value="ECO:0007669"/>
    <property type="project" value="UniProtKB-SubCell"/>
</dbReference>
<evidence type="ECO:0000259" key="10">
    <source>
        <dbReference type="PROSITE" id="PS50893"/>
    </source>
</evidence>
<dbReference type="SUPFAM" id="SSF52540">
    <property type="entry name" value="P-loop containing nucleoside triphosphate hydrolases"/>
    <property type="match status" value="1"/>
</dbReference>
<dbReference type="PROSITE" id="PS50893">
    <property type="entry name" value="ABC_TRANSPORTER_2"/>
    <property type="match status" value="1"/>
</dbReference>
<feature type="region of interest" description="Disordered" evidence="8">
    <location>
        <begin position="674"/>
        <end position="697"/>
    </location>
</feature>
<evidence type="ECO:0000256" key="3">
    <source>
        <dbReference type="ARBA" id="ARBA00022692"/>
    </source>
</evidence>
<dbReference type="Pfam" id="PF01061">
    <property type="entry name" value="ABC2_membrane"/>
    <property type="match status" value="1"/>
</dbReference>
<dbReference type="OrthoDB" id="66620at2759"/>
<dbReference type="InterPro" id="IPR027417">
    <property type="entry name" value="P-loop_NTPase"/>
</dbReference>
<evidence type="ECO:0000256" key="5">
    <source>
        <dbReference type="ARBA" id="ARBA00022840"/>
    </source>
</evidence>
<dbReference type="GO" id="GO:0016887">
    <property type="term" value="F:ATP hydrolysis activity"/>
    <property type="evidence" value="ECO:0007669"/>
    <property type="project" value="InterPro"/>
</dbReference>
<evidence type="ECO:0000256" key="4">
    <source>
        <dbReference type="ARBA" id="ARBA00022741"/>
    </source>
</evidence>
<dbReference type="GO" id="GO:0140359">
    <property type="term" value="F:ABC-type transporter activity"/>
    <property type="evidence" value="ECO:0007669"/>
    <property type="project" value="InterPro"/>
</dbReference>
<feature type="domain" description="ABC transporter" evidence="10">
    <location>
        <begin position="9"/>
        <end position="319"/>
    </location>
</feature>
<sequence length="697" mass="76327">MQQTTPLQISFEDLSYSVKVRARPTSDDDQDGKRRWSPFGKSRYEDKFILQSLTGAFRPGRVTAILGPSGSGKTTLLNLLAGTENAGTTTGRIWVNGRPASGASLRLLAGFVHQDDVILSTQTVSEAITMSIILRPPPLLSVPQSPETIVNHNNPQNGGDITNDLVLPAPASAYRTKGAKTKHSHAGHANVHETARALSLFGLEKCQHTVVGDTSEKGISGGERKRTAIAQEYVTQAPVLFLDEPTSGLDAHSALMVTHQLKDIASTGRTVVAVLHQPSSEMFELIDDIMVLSEGRIVYLGERSGLVDYVATLGYPCAMYSNPADHVFNAVLFGNDVRHMGSQSDAVARAQLLADAWEERSEGAKAVRALVACPELAPIDSSLFRRTSPPTIQLRYLTRRAFLNAVRNRLIINIRLAQAAFFGLLIGLIFLNTQHRPVAVQRQNFAGALFFTAVTQFLLSILSVVNVFTHERTVFVREWRSGYYGLPAYFASKNIVELPIQVILPIIYACISYWLLGLRHDGGRFLIYTVTCIVLNLCGFSFGLLLASLFRNMATILAALPAMFLPFLLFGGLLVNTGNSTVWLRWLQWVSPIKYGYTAMMKNQFSGYVVDGVPVGDSYLEEVDLGPMSIGVNIIMVVVIGLLAWAAAYLALLHLTYKGRGDPIKNNAKKLQMELEGPPDPRFLNGNKEARGETNPA</sequence>
<dbReference type="InterPro" id="IPR003593">
    <property type="entry name" value="AAA+_ATPase"/>
</dbReference>
<dbReference type="SMART" id="SM00382">
    <property type="entry name" value="AAA"/>
    <property type="match status" value="1"/>
</dbReference>
<dbReference type="PANTHER" id="PTHR48041:SF139">
    <property type="entry name" value="PROTEIN SCARLET"/>
    <property type="match status" value="1"/>
</dbReference>
<protein>
    <recommendedName>
        <fullName evidence="10">ABC transporter domain-containing protein</fullName>
    </recommendedName>
</protein>
<organism evidence="11 12">
    <name type="scientific">Coemansia guatemalensis</name>
    <dbReference type="NCBI Taxonomy" id="2761395"/>
    <lineage>
        <taxon>Eukaryota</taxon>
        <taxon>Fungi</taxon>
        <taxon>Fungi incertae sedis</taxon>
        <taxon>Zoopagomycota</taxon>
        <taxon>Kickxellomycotina</taxon>
        <taxon>Kickxellomycetes</taxon>
        <taxon>Kickxellales</taxon>
        <taxon>Kickxellaceae</taxon>
        <taxon>Coemansia</taxon>
    </lineage>
</organism>
<feature type="transmembrane region" description="Helical" evidence="9">
    <location>
        <begin position="630"/>
        <end position="652"/>
    </location>
</feature>
<evidence type="ECO:0000256" key="7">
    <source>
        <dbReference type="ARBA" id="ARBA00023136"/>
    </source>
</evidence>
<accession>A0A9W8I5U4</accession>
<evidence type="ECO:0000256" key="6">
    <source>
        <dbReference type="ARBA" id="ARBA00022989"/>
    </source>
</evidence>
<feature type="transmembrane region" description="Helical" evidence="9">
    <location>
        <begin position="498"/>
        <end position="518"/>
    </location>
</feature>
<evidence type="ECO:0000256" key="1">
    <source>
        <dbReference type="ARBA" id="ARBA00004141"/>
    </source>
</evidence>
<dbReference type="Gene3D" id="3.40.50.300">
    <property type="entry name" value="P-loop containing nucleotide triphosphate hydrolases"/>
    <property type="match status" value="1"/>
</dbReference>
<dbReference type="PANTHER" id="PTHR48041">
    <property type="entry name" value="ABC TRANSPORTER G FAMILY MEMBER 28"/>
    <property type="match status" value="1"/>
</dbReference>
<comment type="caution">
    <text evidence="11">The sequence shown here is derived from an EMBL/GenBank/DDBJ whole genome shotgun (WGS) entry which is preliminary data.</text>
</comment>
<proteinExistence type="predicted"/>
<reference evidence="11" key="1">
    <citation type="submission" date="2022-07" db="EMBL/GenBank/DDBJ databases">
        <title>Phylogenomic reconstructions and comparative analyses of Kickxellomycotina fungi.</title>
        <authorList>
            <person name="Reynolds N.K."/>
            <person name="Stajich J.E."/>
            <person name="Barry K."/>
            <person name="Grigoriev I.V."/>
            <person name="Crous P."/>
            <person name="Smith M.E."/>
        </authorList>
    </citation>
    <scope>NUCLEOTIDE SEQUENCE</scope>
    <source>
        <strain evidence="11">NRRL 1565</strain>
    </source>
</reference>
<feature type="transmembrane region" description="Helical" evidence="9">
    <location>
        <begin position="525"/>
        <end position="550"/>
    </location>
</feature>
<keyword evidence="6 9" id="KW-1133">Transmembrane helix</keyword>
<dbReference type="Proteomes" id="UP001140094">
    <property type="component" value="Unassembled WGS sequence"/>
</dbReference>
<dbReference type="EMBL" id="JANBUO010000003">
    <property type="protein sequence ID" value="KAJ2809400.1"/>
    <property type="molecule type" value="Genomic_DNA"/>
</dbReference>
<dbReference type="InterPro" id="IPR003439">
    <property type="entry name" value="ABC_transporter-like_ATP-bd"/>
</dbReference>
<dbReference type="GO" id="GO:0005524">
    <property type="term" value="F:ATP binding"/>
    <property type="evidence" value="ECO:0007669"/>
    <property type="project" value="UniProtKB-KW"/>
</dbReference>
<dbReference type="Pfam" id="PF00005">
    <property type="entry name" value="ABC_tran"/>
    <property type="match status" value="1"/>
</dbReference>
<evidence type="ECO:0000256" key="9">
    <source>
        <dbReference type="SAM" id="Phobius"/>
    </source>
</evidence>
<keyword evidence="2" id="KW-0813">Transport</keyword>
<evidence type="ECO:0000256" key="8">
    <source>
        <dbReference type="SAM" id="MobiDB-lite"/>
    </source>
</evidence>